<dbReference type="RefSeq" id="WP_091274037.1">
    <property type="nucleotide sequence ID" value="NZ_FAOZ01000005.1"/>
</dbReference>
<feature type="transmembrane region" description="Helical" evidence="3">
    <location>
        <begin position="136"/>
        <end position="155"/>
    </location>
</feature>
<dbReference type="InterPro" id="IPR025519">
    <property type="entry name" value="DUF4407"/>
</dbReference>
<keyword evidence="1" id="KW-0175">Coiled coil</keyword>
<feature type="coiled-coil region" evidence="1">
    <location>
        <begin position="187"/>
        <end position="236"/>
    </location>
</feature>
<organism evidence="4 5">
    <name type="scientific">Parafrankia irregularis</name>
    <dbReference type="NCBI Taxonomy" id="795642"/>
    <lineage>
        <taxon>Bacteria</taxon>
        <taxon>Bacillati</taxon>
        <taxon>Actinomycetota</taxon>
        <taxon>Actinomycetes</taxon>
        <taxon>Frankiales</taxon>
        <taxon>Frankiaceae</taxon>
        <taxon>Parafrankia</taxon>
    </lineage>
</organism>
<evidence type="ECO:0008006" key="6">
    <source>
        <dbReference type="Google" id="ProtNLM"/>
    </source>
</evidence>
<feature type="compositionally biased region" description="Gly residues" evidence="2">
    <location>
        <begin position="526"/>
        <end position="535"/>
    </location>
</feature>
<evidence type="ECO:0000256" key="2">
    <source>
        <dbReference type="SAM" id="MobiDB-lite"/>
    </source>
</evidence>
<protein>
    <recommendedName>
        <fullName evidence="6">DUF4407 domain-containing protein</fullName>
    </recommendedName>
</protein>
<accession>A0A0S4QK55</accession>
<feature type="region of interest" description="Disordered" evidence="2">
    <location>
        <begin position="494"/>
        <end position="535"/>
    </location>
</feature>
<keyword evidence="5" id="KW-1185">Reference proteome</keyword>
<name>A0A0S4QK55_9ACTN</name>
<reference evidence="5" key="1">
    <citation type="submission" date="2015-11" db="EMBL/GenBank/DDBJ databases">
        <authorList>
            <person name="Varghese N."/>
        </authorList>
    </citation>
    <scope>NUCLEOTIDE SEQUENCE [LARGE SCALE GENOMIC DNA]</scope>
    <source>
        <strain evidence="5">DSM 45899</strain>
    </source>
</reference>
<sequence>MSNDSFSQDRGSGLSGGSWPGGLPDEDPWAEGGRRRSRPTRVLLWLSGANTDILDRFPSDVPKYVGIGAAVLTTSTMAGISCAFALRMALGLSPFFYLLLGVAWGFAIMSLDRWLVVSMQRRDHWYQILPIAIPRLALAILIGVVISTPLVLRIFEAEITTELSLMRSERDSEFLATTQTDERGTRIKALEAEQKTLQATIDTSTDTVDVSTDPDVARIQKLVDAKQEQYDAAEQAVICENEGTCGSGKVGRGPAYTEKVALRDRYRDELSVLNGQLTTAQATARSKATDTRGAAQNTAKGRLKTVETELTDLRTARTAAIENFRKENGKENGLLIRIEALDNLTAHRPALGLAHRFLLLFITAIECLPIIVKFIISVGPANDYEQAVALDGKSRLRAEEERIRHRRAAAIMANAGLHRRRAIGVEIQTEAAEHASEAALNQLKRRMTRDARRNPQAYMDPTAFSTRRPAPVRPVPPPRRSRLDNLLGRIGLQQVSSGQHPSGEQYQPYPSNEPIPPSGPFFDGDSGNGYGQWRN</sequence>
<evidence type="ECO:0000313" key="4">
    <source>
        <dbReference type="EMBL" id="CUU55474.1"/>
    </source>
</evidence>
<evidence type="ECO:0000256" key="3">
    <source>
        <dbReference type="SAM" id="Phobius"/>
    </source>
</evidence>
<proteinExistence type="predicted"/>
<gene>
    <name evidence="4" type="ORF">Ga0074812_105124</name>
</gene>
<feature type="compositionally biased region" description="Polar residues" evidence="2">
    <location>
        <begin position="1"/>
        <end position="10"/>
    </location>
</feature>
<evidence type="ECO:0000256" key="1">
    <source>
        <dbReference type="SAM" id="Coils"/>
    </source>
</evidence>
<feature type="transmembrane region" description="Helical" evidence="3">
    <location>
        <begin position="95"/>
        <end position="116"/>
    </location>
</feature>
<keyword evidence="3" id="KW-1133">Transmembrane helix</keyword>
<evidence type="ECO:0000313" key="5">
    <source>
        <dbReference type="Proteomes" id="UP000198802"/>
    </source>
</evidence>
<feature type="compositionally biased region" description="Polar residues" evidence="2">
    <location>
        <begin position="494"/>
        <end position="510"/>
    </location>
</feature>
<dbReference type="Proteomes" id="UP000198802">
    <property type="component" value="Unassembled WGS sequence"/>
</dbReference>
<feature type="transmembrane region" description="Helical" evidence="3">
    <location>
        <begin position="64"/>
        <end position="86"/>
    </location>
</feature>
<keyword evidence="3" id="KW-0472">Membrane</keyword>
<feature type="region of interest" description="Disordered" evidence="2">
    <location>
        <begin position="449"/>
        <end position="482"/>
    </location>
</feature>
<feature type="region of interest" description="Disordered" evidence="2">
    <location>
        <begin position="1"/>
        <end position="34"/>
    </location>
</feature>
<dbReference type="AlphaFoldDB" id="A0A0S4QK55"/>
<dbReference type="Pfam" id="PF14362">
    <property type="entry name" value="DUF4407"/>
    <property type="match status" value="1"/>
</dbReference>
<keyword evidence="3" id="KW-0812">Transmembrane</keyword>
<feature type="transmembrane region" description="Helical" evidence="3">
    <location>
        <begin position="357"/>
        <end position="376"/>
    </location>
</feature>
<dbReference type="EMBL" id="FAOZ01000005">
    <property type="protein sequence ID" value="CUU55474.1"/>
    <property type="molecule type" value="Genomic_DNA"/>
</dbReference>